<accession>A0A7W8V5L2</accession>
<dbReference type="AlphaFoldDB" id="A0A7W8V5L2"/>
<evidence type="ECO:0000313" key="1">
    <source>
        <dbReference type="EMBL" id="MBB5423927.1"/>
    </source>
</evidence>
<dbReference type="EMBL" id="JACHDD010000003">
    <property type="protein sequence ID" value="MBB5423927.1"/>
    <property type="molecule type" value="Genomic_DNA"/>
</dbReference>
<dbReference type="Proteomes" id="UP000592780">
    <property type="component" value="Unassembled WGS sequence"/>
</dbReference>
<comment type="caution">
    <text evidence="1">The sequence shown here is derived from an EMBL/GenBank/DDBJ whole genome shotgun (WGS) entry which is preliminary data.</text>
</comment>
<evidence type="ECO:0000313" key="2">
    <source>
        <dbReference type="Proteomes" id="UP000592780"/>
    </source>
</evidence>
<name>A0A7W8V5L2_PARAM</name>
<keyword evidence="2" id="KW-1185">Reference proteome</keyword>
<sequence>MKRVTPAPVEWTVSRIHFQKKPKIDLLVWQGLTFL</sequence>
<organism evidence="1 2">
    <name type="scientific">Paraburkholderia atlantica</name>
    <dbReference type="NCBI Taxonomy" id="2654982"/>
    <lineage>
        <taxon>Bacteria</taxon>
        <taxon>Pseudomonadati</taxon>
        <taxon>Pseudomonadota</taxon>
        <taxon>Betaproteobacteria</taxon>
        <taxon>Burkholderiales</taxon>
        <taxon>Burkholderiaceae</taxon>
        <taxon>Paraburkholderia</taxon>
    </lineage>
</organism>
<gene>
    <name evidence="1" type="ORF">HDG40_002071</name>
</gene>
<proteinExistence type="predicted"/>
<protein>
    <submittedName>
        <fullName evidence="1">Uncharacterized protein</fullName>
    </submittedName>
</protein>
<reference evidence="1 2" key="1">
    <citation type="submission" date="2020-08" db="EMBL/GenBank/DDBJ databases">
        <title>Genomic Encyclopedia of Type Strains, Phase IV (KMG-V): Genome sequencing to study the core and pangenomes of soil and plant-associated prokaryotes.</title>
        <authorList>
            <person name="Whitman W."/>
        </authorList>
    </citation>
    <scope>NUCLEOTIDE SEQUENCE [LARGE SCALE GENOMIC DNA]</scope>
    <source>
        <strain evidence="1 2">JPY158</strain>
    </source>
</reference>